<dbReference type="SUPFAM" id="SSF51735">
    <property type="entry name" value="NAD(P)-binding Rossmann-fold domains"/>
    <property type="match status" value="1"/>
</dbReference>
<name>A0A381NJV4_9ZZZZ</name>
<dbReference type="AlphaFoldDB" id="A0A381NJV4"/>
<gene>
    <name evidence="3" type="ORF">METZ01_LOCUS7689</name>
</gene>
<accession>A0A381NJV4</accession>
<feature type="domain" description="Gfo/Idh/MocA-like oxidoreductase N-terminal" evidence="1">
    <location>
        <begin position="8"/>
        <end position="126"/>
    </location>
</feature>
<reference evidence="3" key="1">
    <citation type="submission" date="2018-05" db="EMBL/GenBank/DDBJ databases">
        <authorList>
            <person name="Lanie J.A."/>
            <person name="Ng W.-L."/>
            <person name="Kazmierczak K.M."/>
            <person name="Andrzejewski T.M."/>
            <person name="Davidsen T.M."/>
            <person name="Wayne K.J."/>
            <person name="Tettelin H."/>
            <person name="Glass J.I."/>
            <person name="Rusch D."/>
            <person name="Podicherti R."/>
            <person name="Tsui H.-C.T."/>
            <person name="Winkler M.E."/>
        </authorList>
    </citation>
    <scope>NUCLEOTIDE SEQUENCE</scope>
</reference>
<organism evidence="3">
    <name type="scientific">marine metagenome</name>
    <dbReference type="NCBI Taxonomy" id="408172"/>
    <lineage>
        <taxon>unclassified sequences</taxon>
        <taxon>metagenomes</taxon>
        <taxon>ecological metagenomes</taxon>
    </lineage>
</organism>
<evidence type="ECO:0000259" key="1">
    <source>
        <dbReference type="Pfam" id="PF01408"/>
    </source>
</evidence>
<evidence type="ECO:0008006" key="4">
    <source>
        <dbReference type="Google" id="ProtNLM"/>
    </source>
</evidence>
<dbReference type="EMBL" id="UINC01000410">
    <property type="protein sequence ID" value="SUZ54835.1"/>
    <property type="molecule type" value="Genomic_DNA"/>
</dbReference>
<dbReference type="PANTHER" id="PTHR43708">
    <property type="entry name" value="CONSERVED EXPRESSED OXIDOREDUCTASE (EUROFUNG)"/>
    <property type="match status" value="1"/>
</dbReference>
<protein>
    <recommendedName>
        <fullName evidence="4">Gfo/Idh/MocA-like oxidoreductase N-terminal domain-containing protein</fullName>
    </recommendedName>
</protein>
<dbReference type="InterPro" id="IPR000683">
    <property type="entry name" value="Gfo/Idh/MocA-like_OxRdtase_N"/>
</dbReference>
<dbReference type="Pfam" id="PF01408">
    <property type="entry name" value="GFO_IDH_MocA"/>
    <property type="match status" value="1"/>
</dbReference>
<dbReference type="Gene3D" id="3.30.360.10">
    <property type="entry name" value="Dihydrodipicolinate Reductase, domain 2"/>
    <property type="match status" value="1"/>
</dbReference>
<dbReference type="SUPFAM" id="SSF55347">
    <property type="entry name" value="Glyceraldehyde-3-phosphate dehydrogenase-like, C-terminal domain"/>
    <property type="match status" value="1"/>
</dbReference>
<dbReference type="Gene3D" id="3.40.50.720">
    <property type="entry name" value="NAD(P)-binding Rossmann-like Domain"/>
    <property type="match status" value="1"/>
</dbReference>
<dbReference type="InterPro" id="IPR051317">
    <property type="entry name" value="Gfo/Idh/MocA_oxidoreduct"/>
</dbReference>
<dbReference type="InterPro" id="IPR055170">
    <property type="entry name" value="GFO_IDH_MocA-like_dom"/>
</dbReference>
<dbReference type="GO" id="GO:0000166">
    <property type="term" value="F:nucleotide binding"/>
    <property type="evidence" value="ECO:0007669"/>
    <property type="project" value="InterPro"/>
</dbReference>
<evidence type="ECO:0000259" key="2">
    <source>
        <dbReference type="Pfam" id="PF22725"/>
    </source>
</evidence>
<dbReference type="PANTHER" id="PTHR43708:SF3">
    <property type="entry name" value="OXIDOREDUCTASE"/>
    <property type="match status" value="1"/>
</dbReference>
<proteinExistence type="predicted"/>
<dbReference type="InterPro" id="IPR036291">
    <property type="entry name" value="NAD(P)-bd_dom_sf"/>
</dbReference>
<sequence>MKMKQKLKMGMVGGGIGSFIGAIHRNAAFLDNQIELVCGSFSSNYENSIDTGKDLFLDPKRIYKNYQDMIEIESSLNNSEKMDFISIVTPNHLHFDPAIKALEKGFPVIIDKPMTYDSNQSKILSDKVGEISIPFAVTHTYTGYPMVKEAKNIILSGKIGKLRKVAVEYPQGWLSDFLEASDNKQAGWRTDPNKSGKAGSMGDIGTHAANMVEYVTGKKILKVLSKVNIVVEGRLLEDDGNVLISLEDNIEGNLMTSQIATGEENDLKIRVWGEKGGIEWFHSNPNTMLLKLNNKPNQILRAGVNNSYLSDQAIAHCRTPSGHPEGFIEAFANIYRNFSYSVYNYNKGIKDDPIYDFPTVNDGHRGMKFIDAVIESSKNSTWIKI</sequence>
<dbReference type="Pfam" id="PF22725">
    <property type="entry name" value="GFO_IDH_MocA_C3"/>
    <property type="match status" value="1"/>
</dbReference>
<evidence type="ECO:0000313" key="3">
    <source>
        <dbReference type="EMBL" id="SUZ54835.1"/>
    </source>
</evidence>
<feature type="domain" description="GFO/IDH/MocA-like oxidoreductase" evidence="2">
    <location>
        <begin position="148"/>
        <end position="279"/>
    </location>
</feature>